<gene>
    <name evidence="2" type="ORF">VNO78_24106</name>
</gene>
<name>A0AAN9S4C1_PSOTE</name>
<sequence>MAFQVGSSNDVTQPGQPIKSSLPMRVAGAPHLLYFDDTTPPGGLHSDANGFYEEGDMEMDSEQGYDDEMEDGMVDDCDLLTLDKEGGERPFRFLAASCTHEEFPAVVHSVLDRGRQVDAIKFNMEVFGNRLRGGVEHFMKRVDSRLQAISSGKLNGMEVGELDGGHHGVSEEARMGVLMVVALHLQSQLDKKTHLSLWDIDSNYVERPKFLLSFLGNRSLLLWIYEVHFMSNLLAEFSNASVLLNMKIFVWKLAHELIPSKVFLMSRHMNVVGFCRNCPEEVWKYCHATMVPPTQDNFIRWSWLKENVSKWGSLLLCILWELGCNRNKGLFQGVTIP</sequence>
<feature type="region of interest" description="Disordered" evidence="1">
    <location>
        <begin position="1"/>
        <end position="22"/>
    </location>
</feature>
<evidence type="ECO:0000313" key="2">
    <source>
        <dbReference type="EMBL" id="KAK7389260.1"/>
    </source>
</evidence>
<dbReference type="AlphaFoldDB" id="A0AAN9S4C1"/>
<evidence type="ECO:0000256" key="1">
    <source>
        <dbReference type="SAM" id="MobiDB-lite"/>
    </source>
</evidence>
<keyword evidence="3" id="KW-1185">Reference proteome</keyword>
<accession>A0AAN9S4C1</accession>
<evidence type="ECO:0000313" key="3">
    <source>
        <dbReference type="Proteomes" id="UP001386955"/>
    </source>
</evidence>
<dbReference type="Proteomes" id="UP001386955">
    <property type="component" value="Unassembled WGS sequence"/>
</dbReference>
<reference evidence="2 3" key="1">
    <citation type="submission" date="2024-01" db="EMBL/GenBank/DDBJ databases">
        <title>The genomes of 5 underutilized Papilionoideae crops provide insights into root nodulation and disease resistanc.</title>
        <authorList>
            <person name="Jiang F."/>
        </authorList>
    </citation>
    <scope>NUCLEOTIDE SEQUENCE [LARGE SCALE GENOMIC DNA]</scope>
    <source>
        <strain evidence="2">DUOXIRENSHENG_FW03</strain>
        <tissue evidence="2">Leaves</tissue>
    </source>
</reference>
<comment type="caution">
    <text evidence="2">The sequence shown here is derived from an EMBL/GenBank/DDBJ whole genome shotgun (WGS) entry which is preliminary data.</text>
</comment>
<organism evidence="2 3">
    <name type="scientific">Psophocarpus tetragonolobus</name>
    <name type="common">Winged bean</name>
    <name type="synonym">Dolichos tetragonolobus</name>
    <dbReference type="NCBI Taxonomy" id="3891"/>
    <lineage>
        <taxon>Eukaryota</taxon>
        <taxon>Viridiplantae</taxon>
        <taxon>Streptophyta</taxon>
        <taxon>Embryophyta</taxon>
        <taxon>Tracheophyta</taxon>
        <taxon>Spermatophyta</taxon>
        <taxon>Magnoliopsida</taxon>
        <taxon>eudicotyledons</taxon>
        <taxon>Gunneridae</taxon>
        <taxon>Pentapetalae</taxon>
        <taxon>rosids</taxon>
        <taxon>fabids</taxon>
        <taxon>Fabales</taxon>
        <taxon>Fabaceae</taxon>
        <taxon>Papilionoideae</taxon>
        <taxon>50 kb inversion clade</taxon>
        <taxon>NPAAA clade</taxon>
        <taxon>indigoferoid/millettioid clade</taxon>
        <taxon>Phaseoleae</taxon>
        <taxon>Psophocarpus</taxon>
    </lineage>
</organism>
<feature type="compositionally biased region" description="Polar residues" evidence="1">
    <location>
        <begin position="1"/>
        <end position="19"/>
    </location>
</feature>
<dbReference type="EMBL" id="JAYMYS010000006">
    <property type="protein sequence ID" value="KAK7389260.1"/>
    <property type="molecule type" value="Genomic_DNA"/>
</dbReference>
<protein>
    <submittedName>
        <fullName evidence="2">Uncharacterized protein</fullName>
    </submittedName>
</protein>
<proteinExistence type="predicted"/>